<proteinExistence type="predicted"/>
<reference evidence="1 2" key="1">
    <citation type="submission" date="2019-02" db="EMBL/GenBank/DDBJ databases">
        <title>Complete genome sequence of Pseudomonas sp. SNU WT1 isolated from rainbow trout.</title>
        <authorList>
            <person name="Oh W.T."/>
            <person name="Park S.C."/>
        </authorList>
    </citation>
    <scope>NUCLEOTIDE SEQUENCE [LARGE SCALE GENOMIC DNA]</scope>
    <source>
        <strain evidence="1 2">SNU WT1</strain>
    </source>
</reference>
<dbReference type="EMBL" id="CP035952">
    <property type="protein sequence ID" value="QBF26106.1"/>
    <property type="molecule type" value="Genomic_DNA"/>
</dbReference>
<keyword evidence="2" id="KW-1185">Reference proteome</keyword>
<dbReference type="KEGG" id="ptk:EXN22_10495"/>
<dbReference type="OrthoDB" id="7018021at2"/>
<accession>A0A411MGW1</accession>
<evidence type="ECO:0000313" key="2">
    <source>
        <dbReference type="Proteomes" id="UP000291130"/>
    </source>
</evidence>
<dbReference type="AlphaFoldDB" id="A0A411MGW1"/>
<evidence type="ECO:0000313" key="1">
    <source>
        <dbReference type="EMBL" id="QBF26106.1"/>
    </source>
</evidence>
<organism evidence="1 2">
    <name type="scientific">Pseudomonas tructae</name>
    <dbReference type="NCBI Taxonomy" id="2518644"/>
    <lineage>
        <taxon>Bacteria</taxon>
        <taxon>Pseudomonadati</taxon>
        <taxon>Pseudomonadota</taxon>
        <taxon>Gammaproteobacteria</taxon>
        <taxon>Pseudomonadales</taxon>
        <taxon>Pseudomonadaceae</taxon>
        <taxon>Pseudomonas</taxon>
    </lineage>
</organism>
<protein>
    <submittedName>
        <fullName evidence="1">Uncharacterized protein</fullName>
    </submittedName>
</protein>
<name>A0A411MGW1_9PSED</name>
<dbReference type="Proteomes" id="UP000291130">
    <property type="component" value="Chromosome"/>
</dbReference>
<dbReference type="RefSeq" id="WP_130263985.1">
    <property type="nucleotide sequence ID" value="NZ_CP035952.1"/>
</dbReference>
<sequence>MSEPVERTRRADFHARHQAQARALAEQWLVERPRLQAAWFDWVATELYTLSPPEYAAMVRRELQQLSG</sequence>
<gene>
    <name evidence="1" type="ORF">EXN22_10495</name>
</gene>